<dbReference type="PANTHER" id="PTHR24120">
    <property type="entry name" value="GH07239P"/>
    <property type="match status" value="1"/>
</dbReference>
<dbReference type="InterPro" id="IPR036770">
    <property type="entry name" value="Ankyrin_rpt-contain_sf"/>
</dbReference>
<proteinExistence type="predicted"/>
<dbReference type="InterPro" id="IPR002110">
    <property type="entry name" value="Ankyrin_rpt"/>
</dbReference>
<keyword evidence="3" id="KW-1185">Reference proteome</keyword>
<dbReference type="PANTHER" id="PTHR24120:SF4">
    <property type="entry name" value="GH07239P"/>
    <property type="match status" value="1"/>
</dbReference>
<dbReference type="EMBL" id="CATOUU010001035">
    <property type="protein sequence ID" value="CAI9968337.1"/>
    <property type="molecule type" value="Genomic_DNA"/>
</dbReference>
<dbReference type="SMART" id="SM00248">
    <property type="entry name" value="ANK"/>
    <property type="match status" value="3"/>
</dbReference>
<dbReference type="EMBL" id="CAXDID020000152">
    <property type="protein sequence ID" value="CAL6041965.1"/>
    <property type="molecule type" value="Genomic_DNA"/>
</dbReference>
<name>A0AA86UX72_9EUKA</name>
<dbReference type="Proteomes" id="UP001642409">
    <property type="component" value="Unassembled WGS sequence"/>
</dbReference>
<dbReference type="Pfam" id="PF12796">
    <property type="entry name" value="Ank_2"/>
    <property type="match status" value="1"/>
</dbReference>
<dbReference type="Gene3D" id="1.25.40.20">
    <property type="entry name" value="Ankyrin repeat-containing domain"/>
    <property type="match status" value="1"/>
</dbReference>
<organism evidence="1">
    <name type="scientific">Hexamita inflata</name>
    <dbReference type="NCBI Taxonomy" id="28002"/>
    <lineage>
        <taxon>Eukaryota</taxon>
        <taxon>Metamonada</taxon>
        <taxon>Diplomonadida</taxon>
        <taxon>Hexamitidae</taxon>
        <taxon>Hexamitinae</taxon>
        <taxon>Hexamita</taxon>
    </lineage>
</organism>
<accession>A0AA86UX72</accession>
<reference evidence="1" key="1">
    <citation type="submission" date="2023-06" db="EMBL/GenBank/DDBJ databases">
        <authorList>
            <person name="Kurt Z."/>
        </authorList>
    </citation>
    <scope>NUCLEOTIDE SEQUENCE</scope>
</reference>
<evidence type="ECO:0000313" key="3">
    <source>
        <dbReference type="Proteomes" id="UP001642409"/>
    </source>
</evidence>
<evidence type="ECO:0000313" key="1">
    <source>
        <dbReference type="EMBL" id="CAI9968337.1"/>
    </source>
</evidence>
<dbReference type="AlphaFoldDB" id="A0AA86UX72"/>
<reference evidence="2 3" key="2">
    <citation type="submission" date="2024-07" db="EMBL/GenBank/DDBJ databases">
        <authorList>
            <person name="Akdeniz Z."/>
        </authorList>
    </citation>
    <scope>NUCLEOTIDE SEQUENCE [LARGE SCALE GENOMIC DNA]</scope>
</reference>
<gene>
    <name evidence="2" type="ORF">HINF_LOCUS39365</name>
    <name evidence="1" type="ORF">HINF_LOCUS55982</name>
</gene>
<evidence type="ECO:0000313" key="2">
    <source>
        <dbReference type="EMBL" id="CAL6041965.1"/>
    </source>
</evidence>
<sequence>MTHLEWFKACKLGNLQIVEDLFHQYKQSQNEVGQTGLMLAAQKGWVHIIEYLIDVESGIGDNHNKTALMYATEENRIDAIKILIVTEIGIKNHFGHYAIDYACSDIAEFLLRHEKQPNLFEVQKFIDFTQQKTFEINAMLNGYLLVSRTSISSADFVKTQLYYCALGIEKSYIQIKETVGFLEPVELDEFKLIMTQKQWERNIA</sequence>
<comment type="caution">
    <text evidence="1">The sequence shown here is derived from an EMBL/GenBank/DDBJ whole genome shotgun (WGS) entry which is preliminary data.</text>
</comment>
<dbReference type="SUPFAM" id="SSF48403">
    <property type="entry name" value="Ankyrin repeat"/>
    <property type="match status" value="1"/>
</dbReference>
<protein>
    <submittedName>
        <fullName evidence="1">Ankyrin repeat protein 1</fullName>
    </submittedName>
    <submittedName>
        <fullName evidence="2">Ankyrin_repeat protein 1</fullName>
    </submittedName>
</protein>